<protein>
    <submittedName>
        <fullName evidence="2">Postreplication repair E3 ubiquitin-protein ligase rad18</fullName>
    </submittedName>
</protein>
<gene>
    <name evidence="2" type="ORF">O9K51_04358</name>
</gene>
<dbReference type="AlphaFoldDB" id="A0AB34FWC2"/>
<keyword evidence="3" id="KW-1185">Reference proteome</keyword>
<feature type="region of interest" description="Disordered" evidence="1">
    <location>
        <begin position="109"/>
        <end position="128"/>
    </location>
</feature>
<proteinExistence type="predicted"/>
<reference evidence="2" key="1">
    <citation type="submission" date="2023-01" db="EMBL/GenBank/DDBJ databases">
        <title>The growth and conidiation of Purpureocillium lavendulum are regulated by nitrogen source and histone H3K14 acetylation.</title>
        <authorList>
            <person name="Tang P."/>
            <person name="Han J."/>
            <person name="Zhang C."/>
            <person name="Tang P."/>
            <person name="Qi F."/>
            <person name="Zhang K."/>
            <person name="Liang L."/>
        </authorList>
    </citation>
    <scope>NUCLEOTIDE SEQUENCE</scope>
    <source>
        <strain evidence="2">YMF1.00683</strain>
    </source>
</reference>
<evidence type="ECO:0000313" key="3">
    <source>
        <dbReference type="Proteomes" id="UP001163105"/>
    </source>
</evidence>
<feature type="compositionally biased region" description="Gly residues" evidence="1">
    <location>
        <begin position="113"/>
        <end position="124"/>
    </location>
</feature>
<feature type="compositionally biased region" description="Acidic residues" evidence="1">
    <location>
        <begin position="179"/>
        <end position="191"/>
    </location>
</feature>
<organism evidence="2 3">
    <name type="scientific">Purpureocillium lavendulum</name>
    <dbReference type="NCBI Taxonomy" id="1247861"/>
    <lineage>
        <taxon>Eukaryota</taxon>
        <taxon>Fungi</taxon>
        <taxon>Dikarya</taxon>
        <taxon>Ascomycota</taxon>
        <taxon>Pezizomycotina</taxon>
        <taxon>Sordariomycetes</taxon>
        <taxon>Hypocreomycetidae</taxon>
        <taxon>Hypocreales</taxon>
        <taxon>Ophiocordycipitaceae</taxon>
        <taxon>Purpureocillium</taxon>
    </lineage>
</organism>
<evidence type="ECO:0000313" key="2">
    <source>
        <dbReference type="EMBL" id="KAJ6443179.1"/>
    </source>
</evidence>
<sequence length="252" mass="27034">MEQQQQQAAARPRQFQVNRTSFARHYTITSTADGQQAFYVDISSFTRGKPDLTVHEGDSSRGPIVAVAHMPKFSGDFKIGLGAGGGGDVTTQWEDMTSENLRRSTHRWTMNLGGDGVAGSGSGRGPRRRRAFAWKRTRRVGADGASVSSLSGRNLKLVAVGDDSHSNSNKNKNRSNNKDDDDDDNDDNGDDEVLAVFTSERGFKSCGVLQINASLGRDFDVMVVTTFVALYEKARRRRSAAAAGGGAGGGAA</sequence>
<dbReference type="EMBL" id="JAQHRD010000003">
    <property type="protein sequence ID" value="KAJ6443179.1"/>
    <property type="molecule type" value="Genomic_DNA"/>
</dbReference>
<feature type="region of interest" description="Disordered" evidence="1">
    <location>
        <begin position="159"/>
        <end position="191"/>
    </location>
</feature>
<comment type="caution">
    <text evidence="2">The sequence shown here is derived from an EMBL/GenBank/DDBJ whole genome shotgun (WGS) entry which is preliminary data.</text>
</comment>
<accession>A0AB34FWC2</accession>
<name>A0AB34FWC2_9HYPO</name>
<dbReference type="Proteomes" id="UP001163105">
    <property type="component" value="Unassembled WGS sequence"/>
</dbReference>
<evidence type="ECO:0000256" key="1">
    <source>
        <dbReference type="SAM" id="MobiDB-lite"/>
    </source>
</evidence>